<organism evidence="1 2">
    <name type="scientific">Micromonospora pattaloongensis</name>
    <dbReference type="NCBI Taxonomy" id="405436"/>
    <lineage>
        <taxon>Bacteria</taxon>
        <taxon>Bacillati</taxon>
        <taxon>Actinomycetota</taxon>
        <taxon>Actinomycetes</taxon>
        <taxon>Micromonosporales</taxon>
        <taxon>Micromonosporaceae</taxon>
        <taxon>Micromonospora</taxon>
    </lineage>
</organism>
<evidence type="ECO:0000313" key="2">
    <source>
        <dbReference type="Proteomes" id="UP000242415"/>
    </source>
</evidence>
<dbReference type="RefSeq" id="WP_281247241.1">
    <property type="nucleotide sequence ID" value="NZ_FNPH01000002.1"/>
</dbReference>
<keyword evidence="2" id="KW-1185">Reference proteome</keyword>
<proteinExistence type="predicted"/>
<dbReference type="Proteomes" id="UP000242415">
    <property type="component" value="Unassembled WGS sequence"/>
</dbReference>
<dbReference type="EMBL" id="FNPH01000002">
    <property type="protein sequence ID" value="SDY42363.1"/>
    <property type="molecule type" value="Genomic_DNA"/>
</dbReference>
<reference evidence="2" key="1">
    <citation type="submission" date="2016-10" db="EMBL/GenBank/DDBJ databases">
        <authorList>
            <person name="Varghese N."/>
            <person name="Submissions S."/>
        </authorList>
    </citation>
    <scope>NUCLEOTIDE SEQUENCE [LARGE SCALE GENOMIC DNA]</scope>
    <source>
        <strain evidence="2">DSM 45245</strain>
    </source>
</reference>
<protein>
    <submittedName>
        <fullName evidence="1">Uncharacterized protein</fullName>
    </submittedName>
</protein>
<evidence type="ECO:0000313" key="1">
    <source>
        <dbReference type="EMBL" id="SDY42363.1"/>
    </source>
</evidence>
<accession>A0A1H3JR04</accession>
<sequence>MQNDKVFSPRSESAVCAAINADLVAEDTRRAVVARRAGVAA</sequence>
<gene>
    <name evidence="1" type="ORF">SAMN05444365_102221</name>
</gene>
<dbReference type="STRING" id="405436.SAMN05444365_102221"/>
<name>A0A1H3JR04_9ACTN</name>
<dbReference type="AlphaFoldDB" id="A0A1H3JR04"/>